<dbReference type="EMBL" id="CACSIP010000028">
    <property type="protein sequence ID" value="CAA0127014.1"/>
    <property type="molecule type" value="Genomic_DNA"/>
</dbReference>
<name>A0A5S9R1J3_MYCVN</name>
<accession>A0A5S9R1J3</accession>
<keyword evidence="2" id="KW-1185">Reference proteome</keyword>
<reference evidence="1 2" key="1">
    <citation type="submission" date="2019-11" db="EMBL/GenBank/DDBJ databases">
        <authorList>
            <person name="Holert J."/>
        </authorList>
    </citation>
    <scope>NUCLEOTIDE SEQUENCE [LARGE SCALE GENOMIC DNA]</scope>
    <source>
        <strain evidence="1">BC8_1</strain>
    </source>
</reference>
<dbReference type="Proteomes" id="UP000430146">
    <property type="component" value="Unassembled WGS sequence"/>
</dbReference>
<organism evidence="1 2">
    <name type="scientific">Mycolicibacterium vanbaalenii</name>
    <name type="common">Mycobacterium vanbaalenii</name>
    <dbReference type="NCBI Taxonomy" id="110539"/>
    <lineage>
        <taxon>Bacteria</taxon>
        <taxon>Bacillati</taxon>
        <taxon>Actinomycetota</taxon>
        <taxon>Actinomycetes</taxon>
        <taxon>Mycobacteriales</taxon>
        <taxon>Mycobacteriaceae</taxon>
        <taxon>Mycolicibacterium</taxon>
    </lineage>
</organism>
<gene>
    <name evidence="1" type="ORF">AELLOGFF_05042</name>
</gene>
<evidence type="ECO:0000313" key="2">
    <source>
        <dbReference type="Proteomes" id="UP000430146"/>
    </source>
</evidence>
<proteinExistence type="predicted"/>
<protein>
    <submittedName>
        <fullName evidence="1">Uncharacterized protein</fullName>
    </submittedName>
</protein>
<evidence type="ECO:0000313" key="1">
    <source>
        <dbReference type="EMBL" id="CAA0127014.1"/>
    </source>
</evidence>
<dbReference type="AlphaFoldDB" id="A0A5S9R1J3"/>
<sequence length="78" mass="8411">MEGTMRGRAPALTVARGSPIVNSLLRRVARREHDSVSADANRHPVDENELGITRAIRGSLLGAVGVGWLVISAPRRSR</sequence>